<dbReference type="Proteomes" id="UP001152651">
    <property type="component" value="Unassembled WGS sequence"/>
</dbReference>
<organism evidence="1 2">
    <name type="scientific">Pseudocitrobacter vendiensis</name>
    <dbReference type="NCBI Taxonomy" id="2488306"/>
    <lineage>
        <taxon>Bacteria</taxon>
        <taxon>Pseudomonadati</taxon>
        <taxon>Pseudomonadota</taxon>
        <taxon>Gammaproteobacteria</taxon>
        <taxon>Enterobacterales</taxon>
        <taxon>Enterobacteriaceae</taxon>
        <taxon>Pseudocitrobacter</taxon>
    </lineage>
</organism>
<proteinExistence type="predicted"/>
<name>A0ABM9F5P9_9ENTR</name>
<gene>
    <name evidence="1" type="ORF">FBBNIHIM_04540</name>
</gene>
<evidence type="ECO:0000313" key="1">
    <source>
        <dbReference type="EMBL" id="CAH6636081.1"/>
    </source>
</evidence>
<comment type="caution">
    <text evidence="1">The sequence shown here is derived from an EMBL/GenBank/DDBJ whole genome shotgun (WGS) entry which is preliminary data.</text>
</comment>
<accession>A0ABM9F5P9</accession>
<sequence>MGFPSPAKDYIERTLTIETICGVTANSLVIETSHGLAVIEKGMKPSPDSTYLISYSGGCHFARRRGDALIMVDGEVLEGEVLDEVDVKGILTHLINRAADDDNPVI</sequence>
<dbReference type="EMBL" id="CALSBS010000002">
    <property type="protein sequence ID" value="CAH6636081.1"/>
    <property type="molecule type" value="Genomic_DNA"/>
</dbReference>
<reference evidence="1" key="1">
    <citation type="submission" date="2022-05" db="EMBL/GenBank/DDBJ databases">
        <authorList>
            <person name="Blom J."/>
        </authorList>
    </citation>
    <scope>NUCLEOTIDE SEQUENCE</scope>
    <source>
        <strain evidence="1">Type strain: CPO20170097</strain>
    </source>
</reference>
<protein>
    <submittedName>
        <fullName evidence="1">Uncharacterized protein</fullName>
    </submittedName>
</protein>
<dbReference type="RefSeq" id="WP_253897091.1">
    <property type="nucleotide sequence ID" value="NZ_CALSBS010000002.1"/>
</dbReference>
<evidence type="ECO:0000313" key="2">
    <source>
        <dbReference type="Proteomes" id="UP001152651"/>
    </source>
</evidence>
<keyword evidence="2" id="KW-1185">Reference proteome</keyword>